<evidence type="ECO:0000313" key="3">
    <source>
        <dbReference type="Proteomes" id="UP000027590"/>
    </source>
</evidence>
<sequence>MNLFSLASSVTTTINPLQPAILRRMTGSQIAADYSTTPLHEDIPVLIDIQPAPATLLQLIGDIAQQGESRTVFLQGSAHTLSRPLQSGGDSLLFEGSEWLVTKILEQWGANEWCRLIVTRQIPCRQSSS</sequence>
<dbReference type="OrthoDB" id="7507358at2"/>
<protein>
    <submittedName>
        <fullName evidence="1">Uncharacterized protein</fullName>
    </submittedName>
</protein>
<comment type="caution">
    <text evidence="1">The sequence shown here is derived from an EMBL/GenBank/DDBJ whole genome shotgun (WGS) entry which is preliminary data.</text>
</comment>
<organism evidence="1 3">
    <name type="scientific">Parasaccharibacter apium</name>
    <dbReference type="NCBI Taxonomy" id="1510841"/>
    <lineage>
        <taxon>Bacteria</taxon>
        <taxon>Pseudomonadati</taxon>
        <taxon>Pseudomonadota</taxon>
        <taxon>Alphaproteobacteria</taxon>
        <taxon>Acetobacterales</taxon>
        <taxon>Acetobacteraceae</taxon>
        <taxon>Parasaccharibacter</taxon>
    </lineage>
</organism>
<dbReference type="EMBL" id="CBLY010000008">
    <property type="protein sequence ID" value="CDG32731.1"/>
    <property type="molecule type" value="Genomic_DNA"/>
</dbReference>
<accession>A0A7U7J065</accession>
<evidence type="ECO:0000313" key="4">
    <source>
        <dbReference type="Proteomes" id="UP000237218"/>
    </source>
</evidence>
<dbReference type="AlphaFoldDB" id="A0A7U7J065"/>
<name>A0A7U7J065_9PROT</name>
<dbReference type="EMBL" id="LMYI01000002">
    <property type="protein sequence ID" value="POS64850.1"/>
    <property type="molecule type" value="Genomic_DNA"/>
</dbReference>
<reference evidence="1 3" key="2">
    <citation type="journal article" date="2014" name="PLoS ONE">
        <title>Evolution of mitochondria reconstructed from the energy metabolism of living bacteria.</title>
        <authorList>
            <person name="Degli Esposti M."/>
            <person name="Chouaia B."/>
            <person name="Comandatore F."/>
            <person name="Crotti E."/>
            <person name="Sassera D."/>
            <person name="Lievens P.M."/>
            <person name="Daffonchio D."/>
            <person name="Bandi C."/>
        </authorList>
    </citation>
    <scope>NUCLEOTIDE SEQUENCE [LARGE SCALE GENOMIC DNA]</scope>
    <source>
        <strain evidence="1">AM168</strain>
        <strain evidence="3">AM169</strain>
    </source>
</reference>
<reference evidence="1 3" key="1">
    <citation type="journal article" date="2014" name="Genome Biol. Evol.">
        <title>Acetic acid bacteria genomes reveal functional traits for adaptation to life in insect guts.</title>
        <authorList>
            <person name="Chouaia B."/>
            <person name="Gaiarsa S."/>
            <person name="Crotti E."/>
            <person name="Comandatore F."/>
            <person name="Degli Esposti M."/>
            <person name="Ricci I."/>
            <person name="Alma A."/>
            <person name="Favia G."/>
            <person name="Bandi C."/>
            <person name="Daffonchio D."/>
        </authorList>
    </citation>
    <scope>NUCLEOTIDE SEQUENCE [LARGE SCALE GENOMIC DNA]</scope>
    <source>
        <strain evidence="1">AM168</strain>
        <strain evidence="3">AM169</strain>
    </source>
</reference>
<gene>
    <name evidence="2" type="ORF">ASQ42_01810</name>
    <name evidence="1" type="ORF">SACS_1870</name>
</gene>
<proteinExistence type="predicted"/>
<reference evidence="2 4" key="3">
    <citation type="submission" date="2018-02" db="EMBL/GenBank/DDBJ databases">
        <title>Draft genome sequences of four Parasaccharibacter apium strains isolated from honey bees.</title>
        <authorList>
            <person name="Corby-Harris V.L."/>
            <person name="Anderson K.E."/>
        </authorList>
    </citation>
    <scope>NUCLEOTIDE SEQUENCE [LARGE SCALE GENOMIC DNA]</scope>
    <source>
        <strain evidence="2 4">B8</strain>
    </source>
</reference>
<evidence type="ECO:0000313" key="1">
    <source>
        <dbReference type="EMBL" id="CDG32731.1"/>
    </source>
</evidence>
<dbReference type="Proteomes" id="UP000027590">
    <property type="component" value="Unassembled WGS sequence"/>
</dbReference>
<keyword evidence="4" id="KW-1185">Reference proteome</keyword>
<dbReference type="Proteomes" id="UP000237218">
    <property type="component" value="Unassembled WGS sequence"/>
</dbReference>
<dbReference type="RefSeq" id="WP_043562126.1">
    <property type="nucleotide sequence ID" value="NZ_CBLY010000008.1"/>
</dbReference>
<evidence type="ECO:0000313" key="2">
    <source>
        <dbReference type="EMBL" id="POS64850.1"/>
    </source>
</evidence>